<sequence length="394" mass="42138">MGFRLVERVFTAVGVAIDLVERIRTEPPHGLNFPVAGSAAGPRQSGEFGVFTEDEVTHSAGREVRAGKPVADVAARRENPGLRVVAHRRAPVARNAQDAGPGLLESNIPQGWEEFAEALLQLPDGRISHLAVPVEARTEVIGNAAAAPTSGEVQALDDLSIQDRLDALDIDPDARHALECIWVGHANAPLNEAALSYALRWTAASGGHWQVSHEASATYRAEGGMNSLSSALAADVRGEIRLGTPVASVTQQDGFAIIETVAGHRIRARRVISTLPINAAEGITFSPTLPDAWQQLSREKVASRASKCGCAPKAACRGSSRTRRRMRPCQCSRSSSMGPILRAKSSPSPLDSVRTPHGSTQPTSPQYRMRWVASASTCRSPTWPRTTGITTPIR</sequence>
<keyword evidence="5" id="KW-1185">Reference proteome</keyword>
<dbReference type="Gene3D" id="3.90.660.10">
    <property type="match status" value="1"/>
</dbReference>
<gene>
    <name evidence="4" type="ORF">F8O05_10615</name>
</gene>
<dbReference type="OrthoDB" id="337830at2"/>
<proteinExistence type="inferred from homology"/>
<dbReference type="AlphaFoldDB" id="A0A7J5B9Q1"/>
<dbReference type="InterPro" id="IPR050703">
    <property type="entry name" value="Flavin_MAO"/>
</dbReference>
<dbReference type="InterPro" id="IPR002937">
    <property type="entry name" value="Amino_oxidase"/>
</dbReference>
<comment type="caution">
    <text evidence="4">The sequence shown here is derived from an EMBL/GenBank/DDBJ whole genome shotgun (WGS) entry which is preliminary data.</text>
</comment>
<dbReference type="PANTHER" id="PTHR43563:SF1">
    <property type="entry name" value="AMINE OXIDASE [FLAVIN-CONTAINING] B"/>
    <property type="match status" value="1"/>
</dbReference>
<reference evidence="4 5" key="1">
    <citation type="submission" date="2019-09" db="EMBL/GenBank/DDBJ databases">
        <title>Phylogeny of genus Pseudoclavibacter and closely related genus.</title>
        <authorList>
            <person name="Li Y."/>
        </authorList>
    </citation>
    <scope>NUCLEOTIDE SEQUENCE [LARGE SCALE GENOMIC DNA]</scope>
    <source>
        <strain evidence="4 5">KCTC 13959</strain>
    </source>
</reference>
<evidence type="ECO:0000256" key="1">
    <source>
        <dbReference type="ARBA" id="ARBA00005995"/>
    </source>
</evidence>
<comment type="similarity">
    <text evidence="1">Belongs to the flavin monoamine oxidase family.</text>
</comment>
<dbReference type="Proteomes" id="UP000433493">
    <property type="component" value="Unassembled WGS sequence"/>
</dbReference>
<dbReference type="SUPFAM" id="SSF51905">
    <property type="entry name" value="FAD/NAD(P)-binding domain"/>
    <property type="match status" value="1"/>
</dbReference>
<evidence type="ECO:0000259" key="3">
    <source>
        <dbReference type="Pfam" id="PF01593"/>
    </source>
</evidence>
<evidence type="ECO:0000313" key="5">
    <source>
        <dbReference type="Proteomes" id="UP000433493"/>
    </source>
</evidence>
<dbReference type="Gene3D" id="1.10.405.10">
    <property type="entry name" value="Guanine Nucleotide Dissociation Inhibitor, domain 1"/>
    <property type="match status" value="1"/>
</dbReference>
<name>A0A7J5B9Q1_9MICO</name>
<organism evidence="4 5">
    <name type="scientific">Gulosibacter chungangensis</name>
    <dbReference type="NCBI Taxonomy" id="979746"/>
    <lineage>
        <taxon>Bacteria</taxon>
        <taxon>Bacillati</taxon>
        <taxon>Actinomycetota</taxon>
        <taxon>Actinomycetes</taxon>
        <taxon>Micrococcales</taxon>
        <taxon>Microbacteriaceae</taxon>
        <taxon>Gulosibacter</taxon>
    </lineage>
</organism>
<dbReference type="GO" id="GO:0016491">
    <property type="term" value="F:oxidoreductase activity"/>
    <property type="evidence" value="ECO:0007669"/>
    <property type="project" value="InterPro"/>
</dbReference>
<evidence type="ECO:0000256" key="2">
    <source>
        <dbReference type="SAM" id="MobiDB-lite"/>
    </source>
</evidence>
<dbReference type="EMBL" id="WBKB01000006">
    <property type="protein sequence ID" value="KAB1642263.1"/>
    <property type="molecule type" value="Genomic_DNA"/>
</dbReference>
<dbReference type="InterPro" id="IPR036188">
    <property type="entry name" value="FAD/NAD-bd_sf"/>
</dbReference>
<feature type="region of interest" description="Disordered" evidence="2">
    <location>
        <begin position="327"/>
        <end position="365"/>
    </location>
</feature>
<protein>
    <recommendedName>
        <fullName evidence="3">Amine oxidase domain-containing protein</fullName>
    </recommendedName>
</protein>
<dbReference type="Gene3D" id="3.50.50.60">
    <property type="entry name" value="FAD/NAD(P)-binding domain"/>
    <property type="match status" value="1"/>
</dbReference>
<dbReference type="PANTHER" id="PTHR43563">
    <property type="entry name" value="AMINE OXIDASE"/>
    <property type="match status" value="1"/>
</dbReference>
<dbReference type="Pfam" id="PF01593">
    <property type="entry name" value="Amino_oxidase"/>
    <property type="match status" value="1"/>
</dbReference>
<accession>A0A7J5B9Q1</accession>
<evidence type="ECO:0000313" key="4">
    <source>
        <dbReference type="EMBL" id="KAB1642263.1"/>
    </source>
</evidence>
<feature type="domain" description="Amine oxidase" evidence="3">
    <location>
        <begin position="98"/>
        <end position="294"/>
    </location>
</feature>